<dbReference type="AlphaFoldDB" id="A0AAP0MS61"/>
<feature type="transmembrane region" description="Helical" evidence="1">
    <location>
        <begin position="588"/>
        <end position="605"/>
    </location>
</feature>
<dbReference type="SMART" id="SM00248">
    <property type="entry name" value="ANK"/>
    <property type="match status" value="6"/>
</dbReference>
<proteinExistence type="predicted"/>
<feature type="transmembrane region" description="Helical" evidence="1">
    <location>
        <begin position="516"/>
        <end position="539"/>
    </location>
</feature>
<keyword evidence="1" id="KW-1133">Transmembrane helix</keyword>
<dbReference type="InterPro" id="IPR002110">
    <property type="entry name" value="Ankyrin_rpt"/>
</dbReference>
<keyword evidence="1" id="KW-0472">Membrane</keyword>
<dbReference type="Gene3D" id="1.25.40.20">
    <property type="entry name" value="Ankyrin repeat-containing domain"/>
    <property type="match status" value="2"/>
</dbReference>
<accession>A0AAP0MS61</accession>
<sequence length="625" mass="70384">MEDIAVEAQSKPINHDVEVVISPPLISDERSQSEKRKTHVKSCLLAAMEGNWHKAKCIYDKHPDDISAVFSEQKNRALDVTAAANRTNFVKNLVNYLSGEDLLALKNDRGCTAFYYAAASRNLDLVKMMMEKKNGEQLTNIPGFDSISLLSTPQGSPKKKERKEKDNIWPHRNILPLQAAAMSSHREMVRYLYDKTLVEDVGDRIELLVTLIKIDLYDVALQLIGTYPDLATARDRNGETALHALAGKSISSSNQQGILQRFYSLFPITKSATNKTQAQQALEKEKLVEEIWSYVVDNLDRNKISKLISYPFPLIFHAARKENIKFLRKLTDKRPDILWEVDERKQTIFHVAVYNGQEKIVQLLSEMRSQNDPRVFLTDKNGNTILHLAAMVQGNDVDVSKSKNDNSNNDGSNVIFGTAFQLQQRLRWFKKVSKIVPPVIAEAKNNYSQTPRDLFEKSHGSLMKDGQKWMKDTANSCMVVATLVATVAFAAAFAVPGGNKGDTGVPVFVEEVSFKVFAISDAAALVFSTISVLTFLFIYSSSYSAEYFLWQLPKSLMVGLGSLLLSIAAMMVVFGATFFIIFHGRMPWLPILVAVISSMPVILFIRQHYRFFVNGFSFLREKDLK</sequence>
<keyword evidence="4" id="KW-1185">Reference proteome</keyword>
<evidence type="ECO:0000313" key="4">
    <source>
        <dbReference type="Proteomes" id="UP001428341"/>
    </source>
</evidence>
<dbReference type="PANTHER" id="PTHR24177">
    <property type="entry name" value="CASKIN"/>
    <property type="match status" value="1"/>
</dbReference>
<reference evidence="3 4" key="1">
    <citation type="submission" date="2024-05" db="EMBL/GenBank/DDBJ databases">
        <title>Haplotype-resolved chromosome-level genome assembly of Huyou (Citrus changshanensis).</title>
        <authorList>
            <person name="Miao C."/>
            <person name="Chen W."/>
            <person name="Wu Y."/>
            <person name="Wang L."/>
            <person name="Zhao S."/>
            <person name="Grierson D."/>
            <person name="Xu C."/>
            <person name="Chen K."/>
        </authorList>
    </citation>
    <scope>NUCLEOTIDE SEQUENCE [LARGE SCALE GENOMIC DNA]</scope>
    <source>
        <strain evidence="3">01-14</strain>
        <tissue evidence="3">Leaf</tissue>
    </source>
</reference>
<keyword evidence="1" id="KW-0812">Transmembrane</keyword>
<dbReference type="PANTHER" id="PTHR24177:SF434">
    <property type="entry name" value="PGG DOMAIN-CONTAINING PROTEIN"/>
    <property type="match status" value="1"/>
</dbReference>
<feature type="transmembrane region" description="Helical" evidence="1">
    <location>
        <begin position="560"/>
        <end position="582"/>
    </location>
</feature>
<dbReference type="Proteomes" id="UP001428341">
    <property type="component" value="Unassembled WGS sequence"/>
</dbReference>
<gene>
    <name evidence="3" type="ORF">WN944_009440</name>
</gene>
<protein>
    <recommendedName>
        <fullName evidence="2">PGG domain-containing protein</fullName>
    </recommendedName>
</protein>
<feature type="domain" description="PGG" evidence="2">
    <location>
        <begin position="467"/>
        <end position="580"/>
    </location>
</feature>
<dbReference type="InterPro" id="IPR026961">
    <property type="entry name" value="PGG_dom"/>
</dbReference>
<dbReference type="Pfam" id="PF13962">
    <property type="entry name" value="PGG"/>
    <property type="match status" value="1"/>
</dbReference>
<dbReference type="Pfam" id="PF12796">
    <property type="entry name" value="Ank_2"/>
    <property type="match status" value="1"/>
</dbReference>
<dbReference type="InterPro" id="IPR036770">
    <property type="entry name" value="Ankyrin_rpt-contain_sf"/>
</dbReference>
<organism evidence="3 4">
    <name type="scientific">Citrus x changshan-huyou</name>
    <dbReference type="NCBI Taxonomy" id="2935761"/>
    <lineage>
        <taxon>Eukaryota</taxon>
        <taxon>Viridiplantae</taxon>
        <taxon>Streptophyta</taxon>
        <taxon>Embryophyta</taxon>
        <taxon>Tracheophyta</taxon>
        <taxon>Spermatophyta</taxon>
        <taxon>Magnoliopsida</taxon>
        <taxon>eudicotyledons</taxon>
        <taxon>Gunneridae</taxon>
        <taxon>Pentapetalae</taxon>
        <taxon>rosids</taxon>
        <taxon>malvids</taxon>
        <taxon>Sapindales</taxon>
        <taxon>Rutaceae</taxon>
        <taxon>Aurantioideae</taxon>
        <taxon>Citrus</taxon>
    </lineage>
</organism>
<dbReference type="SUPFAM" id="SSF48403">
    <property type="entry name" value="Ankyrin repeat"/>
    <property type="match status" value="1"/>
</dbReference>
<evidence type="ECO:0000259" key="2">
    <source>
        <dbReference type="Pfam" id="PF13962"/>
    </source>
</evidence>
<dbReference type="GO" id="GO:0016020">
    <property type="term" value="C:membrane"/>
    <property type="evidence" value="ECO:0007669"/>
    <property type="project" value="TreeGrafter"/>
</dbReference>
<evidence type="ECO:0000313" key="3">
    <source>
        <dbReference type="EMBL" id="KAK9221016.1"/>
    </source>
</evidence>
<name>A0AAP0MS61_9ROSI</name>
<dbReference type="EMBL" id="JBCGBO010000002">
    <property type="protein sequence ID" value="KAK9221016.1"/>
    <property type="molecule type" value="Genomic_DNA"/>
</dbReference>
<comment type="caution">
    <text evidence="3">The sequence shown here is derived from an EMBL/GenBank/DDBJ whole genome shotgun (WGS) entry which is preliminary data.</text>
</comment>
<evidence type="ECO:0000256" key="1">
    <source>
        <dbReference type="SAM" id="Phobius"/>
    </source>
</evidence>
<feature type="transmembrane region" description="Helical" evidence="1">
    <location>
        <begin position="473"/>
        <end position="496"/>
    </location>
</feature>